<name>A0A1E5E3S8_9VIBR</name>
<dbReference type="OrthoDB" id="9789493at2"/>
<comment type="function">
    <text evidence="4">Removes the pyruvyl group from chorismate, with concomitant aromatization of the ring, to provide 4-hydroxybenzoate (4HB) for the ubiquinone pathway.</text>
</comment>
<keyword evidence="3 4" id="KW-0456">Lyase</keyword>
<dbReference type="Pfam" id="PF04345">
    <property type="entry name" value="Chor_lyase"/>
    <property type="match status" value="1"/>
</dbReference>
<reference evidence="5 6" key="1">
    <citation type="journal article" date="2012" name="Science">
        <title>Ecological populations of bacteria act as socially cohesive units of antibiotic production and resistance.</title>
        <authorList>
            <person name="Cordero O.X."/>
            <person name="Wildschutte H."/>
            <person name="Kirkup B."/>
            <person name="Proehl S."/>
            <person name="Ngo L."/>
            <person name="Hussain F."/>
            <person name="Le Roux F."/>
            <person name="Mincer T."/>
            <person name="Polz M.F."/>
        </authorList>
    </citation>
    <scope>NUCLEOTIDE SEQUENCE [LARGE SCALE GENOMIC DNA]</scope>
    <source>
        <strain evidence="5 6">1S-45</strain>
    </source>
</reference>
<feature type="binding site" evidence="4">
    <location>
        <position position="87"/>
    </location>
    <ligand>
        <name>substrate</name>
    </ligand>
</feature>
<dbReference type="AlphaFoldDB" id="A0A1E5E3S8"/>
<dbReference type="SUPFAM" id="SSF64288">
    <property type="entry name" value="Chorismate lyase-like"/>
    <property type="match status" value="1"/>
</dbReference>
<protein>
    <recommendedName>
        <fullName evidence="4">Probable chorismate pyruvate-lyase</fullName>
        <shortName evidence="4">CL</shortName>
        <shortName evidence="4">CPL</shortName>
        <ecNumber evidence="4">4.1.3.40</ecNumber>
    </recommendedName>
</protein>
<evidence type="ECO:0000256" key="3">
    <source>
        <dbReference type="ARBA" id="ARBA00023239"/>
    </source>
</evidence>
<feature type="binding site" evidence="4">
    <location>
        <position position="125"/>
    </location>
    <ligand>
        <name>substrate</name>
    </ligand>
</feature>
<comment type="caution">
    <text evidence="5">The sequence shown here is derived from an EMBL/GenBank/DDBJ whole genome shotgun (WGS) entry which is preliminary data.</text>
</comment>
<keyword evidence="6" id="KW-1185">Reference proteome</keyword>
<accession>A0A1E5E3S8</accession>
<dbReference type="Gene3D" id="3.40.1410.10">
    <property type="entry name" value="Chorismate lyase-like"/>
    <property type="match status" value="1"/>
</dbReference>
<comment type="catalytic activity">
    <reaction evidence="4">
        <text>chorismate = 4-hydroxybenzoate + pyruvate</text>
        <dbReference type="Rhea" id="RHEA:16505"/>
        <dbReference type="ChEBI" id="CHEBI:15361"/>
        <dbReference type="ChEBI" id="CHEBI:17879"/>
        <dbReference type="ChEBI" id="CHEBI:29748"/>
        <dbReference type="EC" id="4.1.3.40"/>
    </reaction>
</comment>
<evidence type="ECO:0000256" key="1">
    <source>
        <dbReference type="ARBA" id="ARBA00022490"/>
    </source>
</evidence>
<dbReference type="InterPro" id="IPR028978">
    <property type="entry name" value="Chorismate_lyase_/UTRA_dom_sf"/>
</dbReference>
<dbReference type="PANTHER" id="PTHR38683:SF1">
    <property type="entry name" value="CHORISMATE PYRUVATE-LYASE"/>
    <property type="match status" value="1"/>
</dbReference>
<gene>
    <name evidence="4" type="primary">ubiC</name>
    <name evidence="5" type="ORF">A1QC_07560</name>
</gene>
<feature type="binding site" evidence="4">
    <location>
        <position position="170"/>
    </location>
    <ligand>
        <name>substrate</name>
    </ligand>
</feature>
<comment type="pathway">
    <text evidence="4">Cofactor biosynthesis; ubiquinone biosynthesis.</text>
</comment>
<dbReference type="UniPathway" id="UPA00232"/>
<dbReference type="STRING" id="1188252.A1QC_07560"/>
<dbReference type="RefSeq" id="WP_017024312.1">
    <property type="nucleotide sequence ID" value="NZ_AJYK02000052.1"/>
</dbReference>
<dbReference type="PANTHER" id="PTHR38683">
    <property type="entry name" value="CHORISMATE PYRUVATE-LYASE"/>
    <property type="match status" value="1"/>
</dbReference>
<dbReference type="GO" id="GO:0042866">
    <property type="term" value="P:pyruvate biosynthetic process"/>
    <property type="evidence" value="ECO:0007669"/>
    <property type="project" value="UniProtKB-UniRule"/>
</dbReference>
<dbReference type="GO" id="GO:0005829">
    <property type="term" value="C:cytosol"/>
    <property type="evidence" value="ECO:0007669"/>
    <property type="project" value="TreeGrafter"/>
</dbReference>
<comment type="subcellular location">
    <subcellularLocation>
        <location evidence="4">Cytoplasm</location>
    </subcellularLocation>
</comment>
<keyword evidence="1 4" id="KW-0963">Cytoplasm</keyword>
<comment type="similarity">
    <text evidence="4">Belongs to the UbiC family.</text>
</comment>
<evidence type="ECO:0000256" key="2">
    <source>
        <dbReference type="ARBA" id="ARBA00022688"/>
    </source>
</evidence>
<evidence type="ECO:0000313" key="6">
    <source>
        <dbReference type="Proteomes" id="UP000094070"/>
    </source>
</evidence>
<dbReference type="GO" id="GO:0008813">
    <property type="term" value="F:chorismate lyase activity"/>
    <property type="evidence" value="ECO:0007669"/>
    <property type="project" value="UniProtKB-UniRule"/>
</dbReference>
<keyword evidence="2 4" id="KW-0831">Ubiquinone biosynthesis</keyword>
<dbReference type="GO" id="GO:0006744">
    <property type="term" value="P:ubiquinone biosynthetic process"/>
    <property type="evidence" value="ECO:0007669"/>
    <property type="project" value="UniProtKB-UniRule"/>
</dbReference>
<dbReference type="EC" id="4.1.3.40" evidence="4"/>
<organism evidence="5 6">
    <name type="scientific">Vibrio rumoiensis 1S-45</name>
    <dbReference type="NCBI Taxonomy" id="1188252"/>
    <lineage>
        <taxon>Bacteria</taxon>
        <taxon>Pseudomonadati</taxon>
        <taxon>Pseudomonadota</taxon>
        <taxon>Gammaproteobacteria</taxon>
        <taxon>Vibrionales</taxon>
        <taxon>Vibrionaceae</taxon>
        <taxon>Vibrio</taxon>
    </lineage>
</organism>
<dbReference type="eggNOG" id="COG3161">
    <property type="taxonomic scope" value="Bacteria"/>
</dbReference>
<dbReference type="Proteomes" id="UP000094070">
    <property type="component" value="Unassembled WGS sequence"/>
</dbReference>
<sequence>MKQRYSQHFNIFTRIDWQQVQSFRFSDAFDPDWLLEQGSLSRLFSKHCNDFAAHLVTQRILSPDKLTDFQRAMLFEPGSPAQECLLREVVLTADGVPWLLGSTLIPRSSLSDEQFDLTQQGEVPLGLTVFQAEKVSRDGLHLGQIHCELGDLAARSSRLWMNQKPMLVAELFLPPSPIYRKE</sequence>
<evidence type="ECO:0000256" key="4">
    <source>
        <dbReference type="HAMAP-Rule" id="MF_01632"/>
    </source>
</evidence>
<evidence type="ECO:0000313" key="5">
    <source>
        <dbReference type="EMBL" id="OEF26121.1"/>
    </source>
</evidence>
<dbReference type="InterPro" id="IPR007440">
    <property type="entry name" value="Chorismate--pyruvate_lyase"/>
</dbReference>
<dbReference type="EMBL" id="AJYK02000052">
    <property type="protein sequence ID" value="OEF26121.1"/>
    <property type="molecule type" value="Genomic_DNA"/>
</dbReference>
<dbReference type="HAMAP" id="MF_01632">
    <property type="entry name" value="UbiC"/>
    <property type="match status" value="1"/>
</dbReference>
<comment type="caution">
    <text evidence="4">Lacks conserved residue(s) required for the propagation of feature annotation.</text>
</comment>
<keyword evidence="4 5" id="KW-0670">Pyruvate</keyword>
<proteinExistence type="inferred from homology"/>